<protein>
    <submittedName>
        <fullName evidence="1">Uncharacterized protein</fullName>
    </submittedName>
</protein>
<comment type="caution">
    <text evidence="1">The sequence shown here is derived from an EMBL/GenBank/DDBJ whole genome shotgun (WGS) entry which is preliminary data.</text>
</comment>
<evidence type="ECO:0000313" key="2">
    <source>
        <dbReference type="Proteomes" id="UP001194696"/>
    </source>
</evidence>
<gene>
    <name evidence="1" type="ORF">BGZ96_004599</name>
</gene>
<name>A0ABQ7JI07_9FUNG</name>
<accession>A0ABQ7JI07</accession>
<reference evidence="1 2" key="1">
    <citation type="journal article" date="2020" name="Fungal Divers.">
        <title>Resolving the Mortierellaceae phylogeny through synthesis of multi-gene phylogenetics and phylogenomics.</title>
        <authorList>
            <person name="Vandepol N."/>
            <person name="Liber J."/>
            <person name="Desiro A."/>
            <person name="Na H."/>
            <person name="Kennedy M."/>
            <person name="Barry K."/>
            <person name="Grigoriev I.V."/>
            <person name="Miller A.N."/>
            <person name="O'Donnell K."/>
            <person name="Stajich J.E."/>
            <person name="Bonito G."/>
        </authorList>
    </citation>
    <scope>NUCLEOTIDE SEQUENCE [LARGE SCALE GENOMIC DNA]</scope>
    <source>
        <strain evidence="1 2">AD045</strain>
    </source>
</reference>
<dbReference type="Proteomes" id="UP001194696">
    <property type="component" value="Unassembled WGS sequence"/>
</dbReference>
<evidence type="ECO:0000313" key="1">
    <source>
        <dbReference type="EMBL" id="KAG0273914.1"/>
    </source>
</evidence>
<dbReference type="EMBL" id="JAAAIM010002136">
    <property type="protein sequence ID" value="KAG0273914.1"/>
    <property type="molecule type" value="Genomic_DNA"/>
</dbReference>
<proteinExistence type="predicted"/>
<keyword evidence="2" id="KW-1185">Reference proteome</keyword>
<feature type="non-terminal residue" evidence="1">
    <location>
        <position position="116"/>
    </location>
</feature>
<organism evidence="1 2">
    <name type="scientific">Linnemannia gamsii</name>
    <dbReference type="NCBI Taxonomy" id="64522"/>
    <lineage>
        <taxon>Eukaryota</taxon>
        <taxon>Fungi</taxon>
        <taxon>Fungi incertae sedis</taxon>
        <taxon>Mucoromycota</taxon>
        <taxon>Mortierellomycotina</taxon>
        <taxon>Mortierellomycetes</taxon>
        <taxon>Mortierellales</taxon>
        <taxon>Mortierellaceae</taxon>
        <taxon>Linnemannia</taxon>
    </lineage>
</organism>
<sequence>MFEASDDVIDRELTSYFSTFPNLDEVGVVDQDFYEQMSIRNGLRTVTNRVMMLNILPYSDTMDHIIMIQDVLCTFEYLVNLQATNAVYFAWDMDLNNHLLQIKQDFNTMRLYPSAT</sequence>